<comment type="caution">
    <text evidence="2">The sequence shown here is derived from an EMBL/GenBank/DDBJ whole genome shotgun (WGS) entry which is preliminary data.</text>
</comment>
<dbReference type="InterPro" id="IPR001544">
    <property type="entry name" value="Aminotrans_IV"/>
</dbReference>
<dbReference type="AlphaFoldDB" id="A0A6M1QZK2"/>
<dbReference type="PANTHER" id="PTHR42743:SF2">
    <property type="entry name" value="AMINODEOXYCHORISMATE LYASE"/>
    <property type="match status" value="1"/>
</dbReference>
<comment type="similarity">
    <text evidence="1">Belongs to the class-IV pyridoxal-phosphate-dependent aminotransferase family.</text>
</comment>
<dbReference type="InterPro" id="IPR050571">
    <property type="entry name" value="Class-IV_PLP-Dep_Aminotrnsfr"/>
</dbReference>
<keyword evidence="2" id="KW-0032">Aminotransferase</keyword>
<dbReference type="NCBIfam" id="NF006734">
    <property type="entry name" value="PRK09266.1"/>
    <property type="match status" value="1"/>
</dbReference>
<evidence type="ECO:0000256" key="1">
    <source>
        <dbReference type="ARBA" id="ARBA00009320"/>
    </source>
</evidence>
<accession>A0A6M1QZK2</accession>
<reference evidence="2 3" key="1">
    <citation type="submission" date="2020-02" db="EMBL/GenBank/DDBJ databases">
        <title>Whole-genome analyses of novel actinobacteria.</title>
        <authorList>
            <person name="Sahin N."/>
        </authorList>
    </citation>
    <scope>NUCLEOTIDE SEQUENCE [LARGE SCALE GENOMIC DNA]</scope>
    <source>
        <strain evidence="2 3">KC13</strain>
    </source>
</reference>
<dbReference type="GO" id="GO:0005829">
    <property type="term" value="C:cytosol"/>
    <property type="evidence" value="ECO:0007669"/>
    <property type="project" value="TreeGrafter"/>
</dbReference>
<dbReference type="RefSeq" id="WP_165109681.1">
    <property type="nucleotide sequence ID" value="NZ_JAALAA010000003.1"/>
</dbReference>
<dbReference type="Proteomes" id="UP000483261">
    <property type="component" value="Unassembled WGS sequence"/>
</dbReference>
<dbReference type="InterPro" id="IPR036038">
    <property type="entry name" value="Aminotransferase-like"/>
</dbReference>
<dbReference type="SUPFAM" id="SSF56752">
    <property type="entry name" value="D-aminoacid aminotransferase-like PLP-dependent enzymes"/>
    <property type="match status" value="1"/>
</dbReference>
<proteinExistence type="inferred from homology"/>
<keyword evidence="3" id="KW-1185">Reference proteome</keyword>
<keyword evidence="2" id="KW-0808">Transferase</keyword>
<dbReference type="Pfam" id="PF01063">
    <property type="entry name" value="Aminotran_4"/>
    <property type="match status" value="1"/>
</dbReference>
<dbReference type="Gene3D" id="3.30.470.10">
    <property type="match status" value="1"/>
</dbReference>
<dbReference type="InterPro" id="IPR043132">
    <property type="entry name" value="BCAT-like_C"/>
</dbReference>
<dbReference type="GO" id="GO:0008153">
    <property type="term" value="P:4-aminobenzoate biosynthetic process"/>
    <property type="evidence" value="ECO:0007669"/>
    <property type="project" value="TreeGrafter"/>
</dbReference>
<dbReference type="PANTHER" id="PTHR42743">
    <property type="entry name" value="AMINO-ACID AMINOTRANSFERASE"/>
    <property type="match status" value="1"/>
</dbReference>
<dbReference type="EMBL" id="JAALAA010000003">
    <property type="protein sequence ID" value="NGN91901.1"/>
    <property type="molecule type" value="Genomic_DNA"/>
</dbReference>
<dbReference type="Gene3D" id="3.20.10.10">
    <property type="entry name" value="D-amino Acid Aminotransferase, subunit A, domain 2"/>
    <property type="match status" value="1"/>
</dbReference>
<dbReference type="GO" id="GO:0008696">
    <property type="term" value="F:4-amino-4-deoxychorismate lyase activity"/>
    <property type="evidence" value="ECO:0007669"/>
    <property type="project" value="TreeGrafter"/>
</dbReference>
<protein>
    <submittedName>
        <fullName evidence="2">Aminotransferase class IV</fullName>
    </submittedName>
</protein>
<dbReference type="GO" id="GO:0008483">
    <property type="term" value="F:transaminase activity"/>
    <property type="evidence" value="ECO:0007669"/>
    <property type="project" value="UniProtKB-KW"/>
</dbReference>
<evidence type="ECO:0000313" key="2">
    <source>
        <dbReference type="EMBL" id="NGN91901.1"/>
    </source>
</evidence>
<dbReference type="InterPro" id="IPR043131">
    <property type="entry name" value="BCAT-like_N"/>
</dbReference>
<sequence length="262" mass="28061">MATVDGRDATAAELGALALTGFGHFTSMHVASGAVRGLDLHLDRLTRDCKTVFDAELDRSHLLAQIRDVVAAESGDYTLRVTVFDPQITLGNVGTVEAHPVSLITTRAGAPGGLQPLRVKTVEFQRDSPEVKHVGLFSQLHHRVAAKRSGFDDVLFVDPASGRVSEGSTWNVGFVTEDGQVVWPEAAVLPGVTMALLTAADASHVTRAVPLADVSRMRAAFATNASIGVRPIRLIDGHEFDAEDPVLVALQETYREIPAQRP</sequence>
<name>A0A6M1QZK2_9ACTN</name>
<organism evidence="2 3">
    <name type="scientific">Nocardioides turkmenicus</name>
    <dbReference type="NCBI Taxonomy" id="2711220"/>
    <lineage>
        <taxon>Bacteria</taxon>
        <taxon>Bacillati</taxon>
        <taxon>Actinomycetota</taxon>
        <taxon>Actinomycetes</taxon>
        <taxon>Propionibacteriales</taxon>
        <taxon>Nocardioidaceae</taxon>
        <taxon>Nocardioides</taxon>
    </lineage>
</organism>
<gene>
    <name evidence="2" type="ORF">G5C66_04020</name>
</gene>
<evidence type="ECO:0000313" key="3">
    <source>
        <dbReference type="Proteomes" id="UP000483261"/>
    </source>
</evidence>